<keyword evidence="1 5" id="KW-1277">Toxin-antitoxin system</keyword>
<evidence type="ECO:0000256" key="3">
    <source>
        <dbReference type="ARBA" id="ARBA00022723"/>
    </source>
</evidence>
<dbReference type="Proteomes" id="UP000525623">
    <property type="component" value="Unassembled WGS sequence"/>
</dbReference>
<evidence type="ECO:0000256" key="2">
    <source>
        <dbReference type="ARBA" id="ARBA00022722"/>
    </source>
</evidence>
<dbReference type="SUPFAM" id="SSF88723">
    <property type="entry name" value="PIN domain-like"/>
    <property type="match status" value="1"/>
</dbReference>
<evidence type="ECO:0000256" key="1">
    <source>
        <dbReference type="ARBA" id="ARBA00022649"/>
    </source>
</evidence>
<keyword evidence="5" id="KW-0800">Toxin</keyword>
<gene>
    <name evidence="5" type="primary">vapC</name>
    <name evidence="7" type="ORF">HLH29_11295</name>
</gene>
<comment type="caution">
    <text evidence="7">The sequence shown here is derived from an EMBL/GenBank/DDBJ whole genome shotgun (WGS) entry which is preliminary data.</text>
</comment>
<evidence type="ECO:0000313" key="7">
    <source>
        <dbReference type="EMBL" id="MBB2179747.1"/>
    </source>
</evidence>
<feature type="binding site" evidence="5">
    <location>
        <position position="6"/>
    </location>
    <ligand>
        <name>Mg(2+)</name>
        <dbReference type="ChEBI" id="CHEBI:18420"/>
    </ligand>
</feature>
<dbReference type="CDD" id="cd09874">
    <property type="entry name" value="PIN_MT3492-like"/>
    <property type="match status" value="1"/>
</dbReference>
<protein>
    <recommendedName>
        <fullName evidence="5">Ribonuclease VapC</fullName>
        <shortName evidence="5">RNase VapC</shortName>
        <ecNumber evidence="5">3.1.-.-</ecNumber>
    </recommendedName>
    <alternativeName>
        <fullName evidence="5">Toxin VapC</fullName>
    </alternativeName>
</protein>
<reference evidence="7 8" key="1">
    <citation type="submission" date="2020-04" db="EMBL/GenBank/DDBJ databases">
        <title>Description of novel Gluconacetobacter.</title>
        <authorList>
            <person name="Sombolestani A."/>
        </authorList>
    </citation>
    <scope>NUCLEOTIDE SEQUENCE [LARGE SCALE GENOMIC DNA]</scope>
    <source>
        <strain evidence="7 8">LMG 27725</strain>
    </source>
</reference>
<feature type="binding site" evidence="5">
    <location>
        <position position="106"/>
    </location>
    <ligand>
        <name>Mg(2+)</name>
        <dbReference type="ChEBI" id="CHEBI:18420"/>
    </ligand>
</feature>
<dbReference type="RefSeq" id="WP_182966795.1">
    <property type="nucleotide sequence ID" value="NZ_BAABGC010000012.1"/>
</dbReference>
<dbReference type="InterPro" id="IPR051619">
    <property type="entry name" value="TypeII_TA_RNase_PINc/VapC"/>
</dbReference>
<dbReference type="PANTHER" id="PTHR35901">
    <property type="entry name" value="RIBONUCLEASE VAPC3"/>
    <property type="match status" value="1"/>
</dbReference>
<dbReference type="GO" id="GO:0016787">
    <property type="term" value="F:hydrolase activity"/>
    <property type="evidence" value="ECO:0007669"/>
    <property type="project" value="UniProtKB-KW"/>
</dbReference>
<keyword evidence="8" id="KW-1185">Reference proteome</keyword>
<dbReference type="GO" id="GO:0000287">
    <property type="term" value="F:magnesium ion binding"/>
    <property type="evidence" value="ECO:0007669"/>
    <property type="project" value="UniProtKB-UniRule"/>
</dbReference>
<evidence type="ECO:0000256" key="5">
    <source>
        <dbReference type="HAMAP-Rule" id="MF_00265"/>
    </source>
</evidence>
<dbReference type="InterPro" id="IPR002716">
    <property type="entry name" value="PIN_dom"/>
</dbReference>
<feature type="domain" description="PIN" evidence="6">
    <location>
        <begin position="4"/>
        <end position="130"/>
    </location>
</feature>
<keyword evidence="2 5" id="KW-0540">Nuclease</keyword>
<dbReference type="AlphaFoldDB" id="A0A7W4JEU4"/>
<dbReference type="InterPro" id="IPR022907">
    <property type="entry name" value="VapC_family"/>
</dbReference>
<dbReference type="Pfam" id="PF01850">
    <property type="entry name" value="PIN"/>
    <property type="match status" value="1"/>
</dbReference>
<keyword evidence="4 5" id="KW-0378">Hydrolase</keyword>
<dbReference type="EMBL" id="JABEQL010000013">
    <property type="protein sequence ID" value="MBB2179747.1"/>
    <property type="molecule type" value="Genomic_DNA"/>
</dbReference>
<proteinExistence type="inferred from homology"/>
<comment type="similarity">
    <text evidence="5">Belongs to the PINc/VapC protein family.</text>
</comment>
<keyword evidence="3 5" id="KW-0479">Metal-binding</keyword>
<comment type="cofactor">
    <cofactor evidence="5">
        <name>Mg(2+)</name>
        <dbReference type="ChEBI" id="CHEBI:18420"/>
    </cofactor>
</comment>
<evidence type="ECO:0000313" key="8">
    <source>
        <dbReference type="Proteomes" id="UP000525623"/>
    </source>
</evidence>
<keyword evidence="5" id="KW-0460">Magnesium</keyword>
<dbReference type="PANTHER" id="PTHR35901:SF1">
    <property type="entry name" value="EXONUCLEASE VAPC9"/>
    <property type="match status" value="1"/>
</dbReference>
<dbReference type="HAMAP" id="MF_00265">
    <property type="entry name" value="VapC_Nob1"/>
    <property type="match status" value="1"/>
</dbReference>
<accession>A0A7W4JEU4</accession>
<organism evidence="7 8">
    <name type="scientific">Gluconacetobacter tumulicola</name>
    <dbReference type="NCBI Taxonomy" id="1017177"/>
    <lineage>
        <taxon>Bacteria</taxon>
        <taxon>Pseudomonadati</taxon>
        <taxon>Pseudomonadota</taxon>
        <taxon>Alphaproteobacteria</taxon>
        <taxon>Acetobacterales</taxon>
        <taxon>Acetobacteraceae</taxon>
        <taxon>Gluconacetobacter</taxon>
    </lineage>
</organism>
<name>A0A7W4JEU4_9PROT</name>
<sequence length="141" mass="15451">MSLYIDTSVLVAALTNESQTARMQSWLAGQAPEDLFISDWVFTEFSSALSIKLRTGQITVTDRANALALFTRLSTESFETLPITSQQFRTAARFSDQYALGLRAGDALHLAICADHGTTLCTLDRRLAEAGPHIGVRTELL</sequence>
<dbReference type="InterPro" id="IPR029060">
    <property type="entry name" value="PIN-like_dom_sf"/>
</dbReference>
<evidence type="ECO:0000259" key="6">
    <source>
        <dbReference type="Pfam" id="PF01850"/>
    </source>
</evidence>
<dbReference type="EC" id="3.1.-.-" evidence="5"/>
<dbReference type="GO" id="GO:0004540">
    <property type="term" value="F:RNA nuclease activity"/>
    <property type="evidence" value="ECO:0007669"/>
    <property type="project" value="InterPro"/>
</dbReference>
<dbReference type="GO" id="GO:0090729">
    <property type="term" value="F:toxin activity"/>
    <property type="evidence" value="ECO:0007669"/>
    <property type="project" value="UniProtKB-KW"/>
</dbReference>
<dbReference type="Gene3D" id="3.40.50.1010">
    <property type="entry name" value="5'-nuclease"/>
    <property type="match status" value="1"/>
</dbReference>
<comment type="function">
    <text evidence="5">Toxic component of a toxin-antitoxin (TA) system. An RNase.</text>
</comment>
<evidence type="ECO:0000256" key="4">
    <source>
        <dbReference type="ARBA" id="ARBA00022801"/>
    </source>
</evidence>